<proteinExistence type="predicted"/>
<protein>
    <submittedName>
        <fullName evidence="1">Uncharacterized protein</fullName>
    </submittedName>
</protein>
<keyword evidence="2" id="KW-1185">Reference proteome</keyword>
<accession>A0A4R7UEM5</accession>
<name>A0A4R7UEM5_9BACT</name>
<dbReference type="Proteomes" id="UP000295757">
    <property type="component" value="Unassembled WGS sequence"/>
</dbReference>
<sequence length="135" mass="16175">MNFKDSQKKEFIEGKGVEENLLLLSLSNNWELKKELKWFQKNIDVSYKPELKPEVSMNIIKEDVSKFQTDPLYDDLYSSFVDLKLAFFEKEDVFMDNLSFYNEKETKYLIDYLKIKDNKQHLTKTTQVILKNKDL</sequence>
<reference evidence="1 2" key="1">
    <citation type="submission" date="2019-03" db="EMBL/GenBank/DDBJ databases">
        <title>Genomic Encyclopedia of Archaeal and Bacterial Type Strains, Phase II (KMG-II): from individual species to whole genera.</title>
        <authorList>
            <person name="Goeker M."/>
        </authorList>
    </citation>
    <scope>NUCLEOTIDE SEQUENCE [LARGE SCALE GENOMIC DNA]</scope>
    <source>
        <strain evidence="1 2">ATCC 35214</strain>
    </source>
</reference>
<evidence type="ECO:0000313" key="1">
    <source>
        <dbReference type="EMBL" id="TDV24381.1"/>
    </source>
</evidence>
<dbReference type="RefSeq" id="WP_134110621.1">
    <property type="nucleotide sequence ID" value="NZ_SOCN01000001.1"/>
</dbReference>
<organism evidence="1 2">
    <name type="scientific">Mycoplasmopsis mustelae</name>
    <dbReference type="NCBI Taxonomy" id="171289"/>
    <lineage>
        <taxon>Bacteria</taxon>
        <taxon>Bacillati</taxon>
        <taxon>Mycoplasmatota</taxon>
        <taxon>Mycoplasmoidales</taxon>
        <taxon>Metamycoplasmataceae</taxon>
        <taxon>Mycoplasmopsis</taxon>
    </lineage>
</organism>
<gene>
    <name evidence="1" type="ORF">BCF59_0346</name>
</gene>
<comment type="caution">
    <text evidence="1">The sequence shown here is derived from an EMBL/GenBank/DDBJ whole genome shotgun (WGS) entry which is preliminary data.</text>
</comment>
<evidence type="ECO:0000313" key="2">
    <source>
        <dbReference type="Proteomes" id="UP000295757"/>
    </source>
</evidence>
<dbReference type="EMBL" id="SOCN01000001">
    <property type="protein sequence ID" value="TDV24381.1"/>
    <property type="molecule type" value="Genomic_DNA"/>
</dbReference>
<dbReference type="AlphaFoldDB" id="A0A4R7UEM5"/>